<dbReference type="PANTHER" id="PTHR12526:SF600">
    <property type="entry name" value="GLYCOSYL TRANSFERASE GROUP 1"/>
    <property type="match status" value="1"/>
</dbReference>
<dbReference type="GO" id="GO:0016757">
    <property type="term" value="F:glycosyltransferase activity"/>
    <property type="evidence" value="ECO:0007669"/>
    <property type="project" value="InterPro"/>
</dbReference>
<evidence type="ECO:0000313" key="2">
    <source>
        <dbReference type="EMBL" id="BBT41362.1"/>
    </source>
</evidence>
<name>A0A6S5TXX5_PSEPU</name>
<dbReference type="RefSeq" id="WP_090343677.1">
    <property type="nucleotide sequence ID" value="NZ_AP022227.1"/>
</dbReference>
<dbReference type="PANTHER" id="PTHR12526">
    <property type="entry name" value="GLYCOSYLTRANSFERASE"/>
    <property type="match status" value="1"/>
</dbReference>
<reference evidence="2 3" key="1">
    <citation type="submission" date="2019-12" db="EMBL/GenBank/DDBJ databases">
        <title>complete genome sequences of Pseudomonas putida str. WP8-W18-CRE-01 isolated from wastewater treatment plant effluent.</title>
        <authorList>
            <person name="Sekizuka T."/>
            <person name="Itokawa K."/>
            <person name="Yatsu K."/>
            <person name="Inamine Y."/>
            <person name="Kuroda M."/>
        </authorList>
    </citation>
    <scope>NUCLEOTIDE SEQUENCE [LARGE SCALE GENOMIC DNA]</scope>
    <source>
        <strain evidence="2 3">WP8-W18-CRE-01</strain>
    </source>
</reference>
<dbReference type="EMBL" id="AP022227">
    <property type="protein sequence ID" value="BBT41362.1"/>
    <property type="molecule type" value="Genomic_DNA"/>
</dbReference>
<gene>
    <name evidence="2" type="ORF">WP8W18C01_37030</name>
</gene>
<dbReference type="Gene3D" id="3.40.50.2000">
    <property type="entry name" value="Glycogen Phosphorylase B"/>
    <property type="match status" value="2"/>
</dbReference>
<proteinExistence type="predicted"/>
<dbReference type="SUPFAM" id="SSF53756">
    <property type="entry name" value="UDP-Glycosyltransferase/glycogen phosphorylase"/>
    <property type="match status" value="1"/>
</dbReference>
<dbReference type="GO" id="GO:1901135">
    <property type="term" value="P:carbohydrate derivative metabolic process"/>
    <property type="evidence" value="ECO:0007669"/>
    <property type="project" value="UniProtKB-ARBA"/>
</dbReference>
<accession>A0A6S5TXX5</accession>
<dbReference type="CDD" id="cd03794">
    <property type="entry name" value="GT4_WbuB-like"/>
    <property type="match status" value="1"/>
</dbReference>
<sequence>MNIVMLCTKFSLVQNDPWLTNELADALQAQGHSVSVLNLDWAAKAGTARVNQVTPSGVRVISVGPVQLRSRLPLLSRLVKWVGSSYRVVSLLRKQVKDAELVIGFSPAVTMALPLLWLRYIYRVRSYMVLWDFFPYHQQQIGLLPSGLIFRTARWIENLLIRCFDQVGCMSLANIAYLKSHYDLRTQQKVNVLPIWGKHIPLQSINRDEVRSAAGLPIDRSIVIFGGQLVHGRGLEDLLLAARLSAKSGGGVHFLIMGSGTLESLVQSYLEEGLGNLTWIARVPRNDYLKVAQACDVALVCTVRNVDVPSFPSKTIDYLRLGLPIVASVEKSTDYGDFIVEQGVGVSVEAGQPAVLLACIEALLADSSRLADMGRRGPQCMAAHFDVDRVAALLVVQSQR</sequence>
<dbReference type="Proteomes" id="UP000515680">
    <property type="component" value="Chromosome"/>
</dbReference>
<dbReference type="InterPro" id="IPR001296">
    <property type="entry name" value="Glyco_trans_1"/>
</dbReference>
<evidence type="ECO:0000259" key="1">
    <source>
        <dbReference type="Pfam" id="PF00534"/>
    </source>
</evidence>
<dbReference type="AlphaFoldDB" id="A0A6S5TXX5"/>
<organism evidence="2 3">
    <name type="scientific">Pseudomonas putida</name>
    <name type="common">Arthrobacter siderocapsulatus</name>
    <dbReference type="NCBI Taxonomy" id="303"/>
    <lineage>
        <taxon>Bacteria</taxon>
        <taxon>Pseudomonadati</taxon>
        <taxon>Pseudomonadota</taxon>
        <taxon>Gammaproteobacteria</taxon>
        <taxon>Pseudomonadales</taxon>
        <taxon>Pseudomonadaceae</taxon>
        <taxon>Pseudomonas</taxon>
    </lineage>
</organism>
<evidence type="ECO:0000313" key="3">
    <source>
        <dbReference type="Proteomes" id="UP000515680"/>
    </source>
</evidence>
<protein>
    <recommendedName>
        <fullName evidence="1">Glycosyl transferase family 1 domain-containing protein</fullName>
    </recommendedName>
</protein>
<dbReference type="Pfam" id="PF00534">
    <property type="entry name" value="Glycos_transf_1"/>
    <property type="match status" value="1"/>
</dbReference>
<feature type="domain" description="Glycosyl transferase family 1" evidence="1">
    <location>
        <begin position="207"/>
        <end position="378"/>
    </location>
</feature>